<proteinExistence type="predicted"/>
<reference evidence="3 4" key="1">
    <citation type="submission" date="2016-12" db="EMBL/GenBank/DDBJ databases">
        <title>Diversity of luminous bacteria.</title>
        <authorList>
            <person name="Yoshizawa S."/>
            <person name="Kogure K."/>
        </authorList>
    </citation>
    <scope>NUCLEOTIDE SEQUENCE [LARGE SCALE GENOMIC DNA]</scope>
    <source>
        <strain evidence="3 4">SA4-48</strain>
    </source>
</reference>
<dbReference type="Gene3D" id="3.40.390.10">
    <property type="entry name" value="Collagenase (Catalytic Domain)"/>
    <property type="match status" value="1"/>
</dbReference>
<keyword evidence="4" id="KW-1185">Reference proteome</keyword>
<organism evidence="3 4">
    <name type="scientific">Psychrosphaera saromensis</name>
    <dbReference type="NCBI Taxonomy" id="716813"/>
    <lineage>
        <taxon>Bacteria</taxon>
        <taxon>Pseudomonadati</taxon>
        <taxon>Pseudomonadota</taxon>
        <taxon>Gammaproteobacteria</taxon>
        <taxon>Alteromonadales</taxon>
        <taxon>Pseudoalteromonadaceae</taxon>
        <taxon>Psychrosphaera</taxon>
    </lineage>
</organism>
<evidence type="ECO:0000313" key="4">
    <source>
        <dbReference type="Proteomes" id="UP000239007"/>
    </source>
</evidence>
<dbReference type="PANTHER" id="PTHR38478:SF1">
    <property type="entry name" value="ZINC DEPENDENT METALLOPROTEASE DOMAIN LIPOPROTEIN"/>
    <property type="match status" value="1"/>
</dbReference>
<protein>
    <submittedName>
        <fullName evidence="3">Peptidase</fullName>
    </submittedName>
</protein>
<dbReference type="InterPro" id="IPR024079">
    <property type="entry name" value="MetalloPept_cat_dom_sf"/>
</dbReference>
<dbReference type="GO" id="GO:0008237">
    <property type="term" value="F:metallopeptidase activity"/>
    <property type="evidence" value="ECO:0007669"/>
    <property type="project" value="InterPro"/>
</dbReference>
<dbReference type="AlphaFoldDB" id="A0A2S7UTQ8"/>
<sequence length="805" mass="90037">MHKWDSNMTSSIKLFVLIIALASNSLMAKSISSFTKEMTAAKGFYTFYYDDSQGKVYLDIDKLSQPFLFQSSMPQGLGSNDIGLDRGQLGDTRIVQFERYGNKVFLNQLNTYYRADSDNQAEQKSVEEAFAKSVLQGFTIVSQDGNSVLIDYTPFLLSDIHGIKRRLDNKKQGKFSLDTSRSAVFLERSKAFPKNTELESVVSFKGTSPGKHLQSIAPDAHNITVHLHHSLIELPDDKYQPRVFHPYSGFWSIEYKDYAASLDNDMSVKYIPRHRLQKKNPNAEKSEAVEPIIYYLDPGAPEPVRSALLDGAKWWNTAFEQAGYINAFQVKMLPDDADPMDVRYNTIQWVHRATRGWSYGSSVIDPRTGEILKGHVTLGSLRVRQDYLIAQGLTAPFKGEDTNTNAVKEMALARIRQLSAHEVGHTLGISHNFSASVNNRASVMDYPHPLVKITNGEIDLSDAYDNKIGPWDSYVIKYGYSEFATPEIEKQQLSNLMAKTRQQGYLYMSDSDARPLSGAEPNGHLWDNGDNPAVELERMLKVRKLALNNFGLDNLADGRNVSDLQEILVPIYLFHRFQVTAAAKVIGGVDYSYQVKEDVNVGVTAVSFTAQQEALNAILLTLSPAELVIPQHIVNLIPPKAYGAYRNRESAPTKTGLVFDPIELAAASAQHSLNALLNPARLNRLVQQSSYQLDTGNWSLSLYLQQILDSTIKADMDAGVNGLLHKRVAALTVESLMNALLSDGTSVEVKAELFQSLQELSVWLSSYSRKTSFNNLVNHHLAWYFEHRKWLPLIKPTALPPGSPI</sequence>
<dbReference type="SUPFAM" id="SSF55486">
    <property type="entry name" value="Metalloproteases ('zincins'), catalytic domain"/>
    <property type="match status" value="1"/>
</dbReference>
<dbReference type="Pfam" id="PF17148">
    <property type="entry name" value="DUF5117"/>
    <property type="match status" value="1"/>
</dbReference>
<accession>A0A2S7UTQ8</accession>
<dbReference type="Proteomes" id="UP000239007">
    <property type="component" value="Unassembled WGS sequence"/>
</dbReference>
<feature type="domain" description="DUF5117" evidence="2">
    <location>
        <begin position="87"/>
        <end position="279"/>
    </location>
</feature>
<evidence type="ECO:0000259" key="2">
    <source>
        <dbReference type="Pfam" id="PF17148"/>
    </source>
</evidence>
<dbReference type="InterPro" id="IPR034032">
    <property type="entry name" value="Zn_MMP-like_bac"/>
</dbReference>
<dbReference type="InterPro" id="IPR033413">
    <property type="entry name" value="DUF5117"/>
</dbReference>
<dbReference type="InterPro" id="IPR032534">
    <property type="entry name" value="EcxA_zinc-bd"/>
</dbReference>
<evidence type="ECO:0000313" key="3">
    <source>
        <dbReference type="EMBL" id="PQJ53366.1"/>
    </source>
</evidence>
<dbReference type="EMBL" id="MSCH01000003">
    <property type="protein sequence ID" value="PQJ53366.1"/>
    <property type="molecule type" value="Genomic_DNA"/>
</dbReference>
<name>A0A2S7UTQ8_9GAMM</name>
<evidence type="ECO:0000259" key="1">
    <source>
        <dbReference type="Pfam" id="PF16313"/>
    </source>
</evidence>
<dbReference type="PANTHER" id="PTHR38478">
    <property type="entry name" value="PEPTIDASE M1A AND M12B"/>
    <property type="match status" value="1"/>
</dbReference>
<feature type="domain" description="EcxA zinc-binding" evidence="1">
    <location>
        <begin position="405"/>
        <end position="716"/>
    </location>
</feature>
<dbReference type="Pfam" id="PF16313">
    <property type="entry name" value="DUF4953"/>
    <property type="match status" value="1"/>
</dbReference>
<dbReference type="CDD" id="cd04276">
    <property type="entry name" value="ZnMc_MMP_like_2"/>
    <property type="match status" value="1"/>
</dbReference>
<comment type="caution">
    <text evidence="3">The sequence shown here is derived from an EMBL/GenBank/DDBJ whole genome shotgun (WGS) entry which is preliminary data.</text>
</comment>
<gene>
    <name evidence="3" type="ORF">BTO11_06570</name>
</gene>